<sequence length="327" mass="35154">AQRHPEVVKVLLEHGADVDITSDTYEQLMAQAPHAHQEHQQLVLHGGNTALMFAARVGDVESARHLVAGGADMDAPSAWGLTPLAMATYSDFGDTFLVREQTNRQIVRFDRDQILPGDYTELVEFLVESGADPNAGAHRFTPLIAAILRQNEGAVDLLLGAGADPNLPLGDFTPHQRGSTTDFFLHRASVGATPLWFAARFGTPRIVGQLLDHGADPLFIHYSQYYSGGQGGNLAPLRSEITTILMAALRMGTGRAWTVVDATEEMVLETVKLLVQAGVDVNATGHAENRGMFGVSTALQAAVTLEFDSVANFLVTNGATPLTDARF</sequence>
<dbReference type="Gene3D" id="1.25.40.20">
    <property type="entry name" value="Ankyrin repeat-containing domain"/>
    <property type="match status" value="3"/>
</dbReference>
<dbReference type="SMART" id="SM00248">
    <property type="entry name" value="ANK"/>
    <property type="match status" value="6"/>
</dbReference>
<dbReference type="AlphaFoldDB" id="A0A382N4B0"/>
<dbReference type="PROSITE" id="PS50297">
    <property type="entry name" value="ANK_REP_REGION"/>
    <property type="match status" value="2"/>
</dbReference>
<accession>A0A382N4B0</accession>
<dbReference type="EMBL" id="UINC01097901">
    <property type="protein sequence ID" value="SVC55993.1"/>
    <property type="molecule type" value="Genomic_DNA"/>
</dbReference>
<dbReference type="PANTHER" id="PTHR24166:SF48">
    <property type="entry name" value="PROTEIN VAPYRIN"/>
    <property type="match status" value="1"/>
</dbReference>
<dbReference type="InterPro" id="IPR036770">
    <property type="entry name" value="Ankyrin_rpt-contain_sf"/>
</dbReference>
<dbReference type="PANTHER" id="PTHR24166">
    <property type="entry name" value="ROLLING PEBBLES, ISOFORM B"/>
    <property type="match status" value="1"/>
</dbReference>
<keyword evidence="1" id="KW-0677">Repeat</keyword>
<proteinExistence type="predicted"/>
<dbReference type="Pfam" id="PF00023">
    <property type="entry name" value="Ank"/>
    <property type="match status" value="4"/>
</dbReference>
<organism evidence="3">
    <name type="scientific">marine metagenome</name>
    <dbReference type="NCBI Taxonomy" id="408172"/>
    <lineage>
        <taxon>unclassified sequences</taxon>
        <taxon>metagenomes</taxon>
        <taxon>ecological metagenomes</taxon>
    </lineage>
</organism>
<dbReference type="PRINTS" id="PR01415">
    <property type="entry name" value="ANKYRIN"/>
</dbReference>
<evidence type="ECO:0000313" key="3">
    <source>
        <dbReference type="EMBL" id="SVC55993.1"/>
    </source>
</evidence>
<dbReference type="InterPro" id="IPR002110">
    <property type="entry name" value="Ankyrin_rpt"/>
</dbReference>
<evidence type="ECO:0000256" key="2">
    <source>
        <dbReference type="ARBA" id="ARBA00023043"/>
    </source>
</evidence>
<dbReference type="SUPFAM" id="SSF48403">
    <property type="entry name" value="Ankyrin repeat"/>
    <property type="match status" value="2"/>
</dbReference>
<gene>
    <name evidence="3" type="ORF">METZ01_LOCUS308847</name>
</gene>
<keyword evidence="2" id="KW-0040">ANK repeat</keyword>
<dbReference type="InterPro" id="IPR050889">
    <property type="entry name" value="Dendritic_Spine_Reg/Scaffold"/>
</dbReference>
<reference evidence="3" key="1">
    <citation type="submission" date="2018-05" db="EMBL/GenBank/DDBJ databases">
        <authorList>
            <person name="Lanie J.A."/>
            <person name="Ng W.-L."/>
            <person name="Kazmierczak K.M."/>
            <person name="Andrzejewski T.M."/>
            <person name="Davidsen T.M."/>
            <person name="Wayne K.J."/>
            <person name="Tettelin H."/>
            <person name="Glass J.I."/>
            <person name="Rusch D."/>
            <person name="Podicherti R."/>
            <person name="Tsui H.-C.T."/>
            <person name="Winkler M.E."/>
        </authorList>
    </citation>
    <scope>NUCLEOTIDE SEQUENCE</scope>
</reference>
<feature type="non-terminal residue" evidence="3">
    <location>
        <position position="1"/>
    </location>
</feature>
<protein>
    <submittedName>
        <fullName evidence="3">Uncharacterized protein</fullName>
    </submittedName>
</protein>
<evidence type="ECO:0000256" key="1">
    <source>
        <dbReference type="ARBA" id="ARBA00022737"/>
    </source>
</evidence>
<name>A0A382N4B0_9ZZZZ</name>
<dbReference type="PROSITE" id="PS50088">
    <property type="entry name" value="ANK_REPEAT"/>
    <property type="match status" value="3"/>
</dbReference>